<dbReference type="PROSITE" id="PS51257">
    <property type="entry name" value="PROKAR_LIPOPROTEIN"/>
    <property type="match status" value="1"/>
</dbReference>
<evidence type="ECO:0000256" key="3">
    <source>
        <dbReference type="PROSITE-ProRule" id="PRU00339"/>
    </source>
</evidence>
<evidence type="ECO:0000256" key="2">
    <source>
        <dbReference type="ARBA" id="ARBA00022803"/>
    </source>
</evidence>
<dbReference type="PANTHER" id="PTHR44858:SF1">
    <property type="entry name" value="UDP-N-ACETYLGLUCOSAMINE--PEPTIDE N-ACETYLGLUCOSAMINYLTRANSFERASE SPINDLY-RELATED"/>
    <property type="match status" value="1"/>
</dbReference>
<dbReference type="EMBL" id="PPSL01000002">
    <property type="protein sequence ID" value="PQJ11259.1"/>
    <property type="molecule type" value="Genomic_DNA"/>
</dbReference>
<dbReference type="InterPro" id="IPR019734">
    <property type="entry name" value="TPR_rpt"/>
</dbReference>
<keyword evidence="5" id="KW-1185">Reference proteome</keyword>
<name>A0A2S7SWF4_9BACT</name>
<dbReference type="AlphaFoldDB" id="A0A2S7SWF4"/>
<dbReference type="InterPro" id="IPR011990">
    <property type="entry name" value="TPR-like_helical_dom_sf"/>
</dbReference>
<proteinExistence type="predicted"/>
<dbReference type="PANTHER" id="PTHR44858">
    <property type="entry name" value="TETRATRICOPEPTIDE REPEAT PROTEIN 6"/>
    <property type="match status" value="1"/>
</dbReference>
<dbReference type="Pfam" id="PF13432">
    <property type="entry name" value="TPR_16"/>
    <property type="match status" value="2"/>
</dbReference>
<protein>
    <submittedName>
        <fullName evidence="4">Uncharacterized protein</fullName>
    </submittedName>
</protein>
<dbReference type="OrthoDB" id="9811837at2"/>
<dbReference type="SUPFAM" id="SSF48452">
    <property type="entry name" value="TPR-like"/>
    <property type="match status" value="1"/>
</dbReference>
<gene>
    <name evidence="4" type="ORF">CJD36_005490</name>
</gene>
<dbReference type="Proteomes" id="UP000239872">
    <property type="component" value="Unassembled WGS sequence"/>
</dbReference>
<reference evidence="4 5" key="1">
    <citation type="submission" date="2018-01" db="EMBL/GenBank/DDBJ databases">
        <title>A novel member of the phylum Bacteroidetes isolated from glacier ice.</title>
        <authorList>
            <person name="Liu Q."/>
            <person name="Xin Y.-H."/>
        </authorList>
    </citation>
    <scope>NUCLEOTIDE SEQUENCE [LARGE SCALE GENOMIC DNA]</scope>
    <source>
        <strain evidence="4 5">RB1R16</strain>
    </source>
</reference>
<evidence type="ECO:0000313" key="4">
    <source>
        <dbReference type="EMBL" id="PQJ11259.1"/>
    </source>
</evidence>
<keyword evidence="1" id="KW-0677">Repeat</keyword>
<feature type="repeat" description="TPR" evidence="3">
    <location>
        <begin position="156"/>
        <end position="189"/>
    </location>
</feature>
<keyword evidence="2 3" id="KW-0802">TPR repeat</keyword>
<dbReference type="InterPro" id="IPR050498">
    <property type="entry name" value="Ycf3"/>
</dbReference>
<evidence type="ECO:0000256" key="1">
    <source>
        <dbReference type="ARBA" id="ARBA00022737"/>
    </source>
</evidence>
<organism evidence="4 5">
    <name type="scientific">Flavipsychrobacter stenotrophus</name>
    <dbReference type="NCBI Taxonomy" id="2077091"/>
    <lineage>
        <taxon>Bacteria</taxon>
        <taxon>Pseudomonadati</taxon>
        <taxon>Bacteroidota</taxon>
        <taxon>Chitinophagia</taxon>
        <taxon>Chitinophagales</taxon>
        <taxon>Chitinophagaceae</taxon>
        <taxon>Flavipsychrobacter</taxon>
    </lineage>
</organism>
<dbReference type="PROSITE" id="PS50005">
    <property type="entry name" value="TPR"/>
    <property type="match status" value="3"/>
</dbReference>
<dbReference type="SMART" id="SM00028">
    <property type="entry name" value="TPR"/>
    <property type="match status" value="8"/>
</dbReference>
<feature type="repeat" description="TPR" evidence="3">
    <location>
        <begin position="257"/>
        <end position="290"/>
    </location>
</feature>
<accession>A0A2S7SWF4</accession>
<sequence>MKSNWTKFLPILFGVLLFFGCVDPTKSLVSNPFFNSDPALKEITLSISKSPKDPGLYYSRGKMLVKLKQDTLALNDFKMASSLDTNNAVYYSAVGDLLFENKDLDGSVDWLQKAITKNPADPKARLKIAKLFLYIKDYTKAIEQVNIVLRKDIYNPEAYFLKGMVYQDSKDTVKAISAFQTTLEVAPDYKEALIQLGLLYSAKNDPMAVKYLETAYKMDSSDVFPMYARGVYLQNHNFYDSAKAIFRKCIIKNTHFVDAYFNMGYILMQQDSITKSFSFYDIAVKLQPDNPTAYYDRGVCNEMMNKMPDAINDYRIAVKLDTGYKSPKVALARLKVKG</sequence>
<dbReference type="Gene3D" id="1.25.40.10">
    <property type="entry name" value="Tetratricopeptide repeat domain"/>
    <property type="match status" value="2"/>
</dbReference>
<feature type="repeat" description="TPR" evidence="3">
    <location>
        <begin position="88"/>
        <end position="121"/>
    </location>
</feature>
<comment type="caution">
    <text evidence="4">The sequence shown here is derived from an EMBL/GenBank/DDBJ whole genome shotgun (WGS) entry which is preliminary data.</text>
</comment>
<dbReference type="RefSeq" id="WP_105038138.1">
    <property type="nucleotide sequence ID" value="NZ_PPSL01000002.1"/>
</dbReference>
<evidence type="ECO:0000313" key="5">
    <source>
        <dbReference type="Proteomes" id="UP000239872"/>
    </source>
</evidence>